<dbReference type="Gene3D" id="1.20.1070.10">
    <property type="entry name" value="Rhodopsin 7-helix transmembrane proteins"/>
    <property type="match status" value="1"/>
</dbReference>
<feature type="domain" description="G-protein coupled receptors family 1 profile" evidence="11">
    <location>
        <begin position="54"/>
        <end position="282"/>
    </location>
</feature>
<dbReference type="Proteomes" id="UP000271974">
    <property type="component" value="Unassembled WGS sequence"/>
</dbReference>
<keyword evidence="2" id="KW-1003">Cell membrane</keyword>
<feature type="transmembrane region" description="Helical" evidence="10">
    <location>
        <begin position="42"/>
        <end position="62"/>
    </location>
</feature>
<evidence type="ECO:0000256" key="6">
    <source>
        <dbReference type="ARBA" id="ARBA00023136"/>
    </source>
</evidence>
<dbReference type="PROSITE" id="PS00237">
    <property type="entry name" value="G_PROTEIN_RECEP_F1_1"/>
    <property type="match status" value="1"/>
</dbReference>
<feature type="transmembrane region" description="Helical" evidence="10">
    <location>
        <begin position="161"/>
        <end position="184"/>
    </location>
</feature>
<dbReference type="AlphaFoldDB" id="A0A3S1B437"/>
<dbReference type="CDD" id="cd00637">
    <property type="entry name" value="7tm_classA_rhodopsin-like"/>
    <property type="match status" value="1"/>
</dbReference>
<keyword evidence="8 9" id="KW-0807">Transducer</keyword>
<comment type="subcellular location">
    <subcellularLocation>
        <location evidence="1">Cell membrane</location>
        <topology evidence="1">Multi-pass membrane protein</topology>
    </subcellularLocation>
</comment>
<keyword evidence="4 10" id="KW-1133">Transmembrane helix</keyword>
<dbReference type="GO" id="GO:0004930">
    <property type="term" value="F:G protein-coupled receptor activity"/>
    <property type="evidence" value="ECO:0007669"/>
    <property type="project" value="UniProtKB-KW"/>
</dbReference>
<gene>
    <name evidence="12" type="ORF">EGW08_016644</name>
</gene>
<evidence type="ECO:0000259" key="11">
    <source>
        <dbReference type="PROSITE" id="PS50262"/>
    </source>
</evidence>
<evidence type="ECO:0000256" key="7">
    <source>
        <dbReference type="ARBA" id="ARBA00023170"/>
    </source>
</evidence>
<feature type="transmembrane region" description="Helical" evidence="10">
    <location>
        <begin position="204"/>
        <end position="229"/>
    </location>
</feature>
<evidence type="ECO:0000256" key="8">
    <source>
        <dbReference type="ARBA" id="ARBA00023224"/>
    </source>
</evidence>
<protein>
    <recommendedName>
        <fullName evidence="11">G-protein coupled receptors family 1 profile domain-containing protein</fullName>
    </recommendedName>
</protein>
<dbReference type="Pfam" id="PF00001">
    <property type="entry name" value="7tm_1"/>
    <property type="match status" value="1"/>
</dbReference>
<dbReference type="STRING" id="188477.A0A3S1B437"/>
<evidence type="ECO:0000256" key="3">
    <source>
        <dbReference type="ARBA" id="ARBA00022692"/>
    </source>
</evidence>
<dbReference type="GO" id="GO:0005886">
    <property type="term" value="C:plasma membrane"/>
    <property type="evidence" value="ECO:0007669"/>
    <property type="project" value="UniProtKB-SubCell"/>
</dbReference>
<dbReference type="PANTHER" id="PTHR24249:SF424">
    <property type="entry name" value="G-PROTEIN COUPLED RECEPTORS FAMILY 1 PROFILE DOMAIN-CONTAINING PROTEIN"/>
    <property type="match status" value="1"/>
</dbReference>
<keyword evidence="7 9" id="KW-0675">Receptor</keyword>
<evidence type="ECO:0000256" key="10">
    <source>
        <dbReference type="SAM" id="Phobius"/>
    </source>
</evidence>
<evidence type="ECO:0000313" key="12">
    <source>
        <dbReference type="EMBL" id="RUS75580.1"/>
    </source>
</evidence>
<dbReference type="InterPro" id="IPR000276">
    <property type="entry name" value="GPCR_Rhodpsn"/>
</dbReference>
<evidence type="ECO:0000256" key="9">
    <source>
        <dbReference type="RuleBase" id="RU000688"/>
    </source>
</evidence>
<reference evidence="12 13" key="1">
    <citation type="submission" date="2019-01" db="EMBL/GenBank/DDBJ databases">
        <title>A draft genome assembly of the solar-powered sea slug Elysia chlorotica.</title>
        <authorList>
            <person name="Cai H."/>
            <person name="Li Q."/>
            <person name="Fang X."/>
            <person name="Li J."/>
            <person name="Curtis N.E."/>
            <person name="Altenburger A."/>
            <person name="Shibata T."/>
            <person name="Feng M."/>
            <person name="Maeda T."/>
            <person name="Schwartz J.A."/>
            <person name="Shigenobu S."/>
            <person name="Lundholm N."/>
            <person name="Nishiyama T."/>
            <person name="Yang H."/>
            <person name="Hasebe M."/>
            <person name="Li S."/>
            <person name="Pierce S.K."/>
            <person name="Wang J."/>
        </authorList>
    </citation>
    <scope>NUCLEOTIDE SEQUENCE [LARGE SCALE GENOMIC DNA]</scope>
    <source>
        <strain evidence="12">EC2010</strain>
        <tissue evidence="12">Whole organism of an adult</tissue>
    </source>
</reference>
<dbReference type="SUPFAM" id="SSF81321">
    <property type="entry name" value="Family A G protein-coupled receptor-like"/>
    <property type="match status" value="1"/>
</dbReference>
<evidence type="ECO:0000313" key="13">
    <source>
        <dbReference type="Proteomes" id="UP000271974"/>
    </source>
</evidence>
<feature type="transmembrane region" description="Helical" evidence="10">
    <location>
        <begin position="74"/>
        <end position="96"/>
    </location>
</feature>
<evidence type="ECO:0000256" key="5">
    <source>
        <dbReference type="ARBA" id="ARBA00023040"/>
    </source>
</evidence>
<dbReference type="OrthoDB" id="6085995at2759"/>
<evidence type="ECO:0000256" key="2">
    <source>
        <dbReference type="ARBA" id="ARBA00022475"/>
    </source>
</evidence>
<organism evidence="12 13">
    <name type="scientific">Elysia chlorotica</name>
    <name type="common">Eastern emerald elysia</name>
    <name type="synonym">Sea slug</name>
    <dbReference type="NCBI Taxonomy" id="188477"/>
    <lineage>
        <taxon>Eukaryota</taxon>
        <taxon>Metazoa</taxon>
        <taxon>Spiralia</taxon>
        <taxon>Lophotrochozoa</taxon>
        <taxon>Mollusca</taxon>
        <taxon>Gastropoda</taxon>
        <taxon>Heterobranchia</taxon>
        <taxon>Euthyneura</taxon>
        <taxon>Panpulmonata</taxon>
        <taxon>Sacoglossa</taxon>
        <taxon>Placobranchoidea</taxon>
        <taxon>Plakobranchidae</taxon>
        <taxon>Elysia</taxon>
    </lineage>
</organism>
<evidence type="ECO:0000256" key="1">
    <source>
        <dbReference type="ARBA" id="ARBA00004651"/>
    </source>
</evidence>
<dbReference type="PRINTS" id="PR00237">
    <property type="entry name" value="GPCRRHODOPSN"/>
</dbReference>
<accession>A0A3S1B437</accession>
<keyword evidence="13" id="KW-1185">Reference proteome</keyword>
<dbReference type="PANTHER" id="PTHR24249">
    <property type="entry name" value="HISTAMINE RECEPTOR-RELATED G-PROTEIN COUPLED RECEPTOR"/>
    <property type="match status" value="1"/>
</dbReference>
<evidence type="ECO:0000256" key="4">
    <source>
        <dbReference type="ARBA" id="ARBA00022989"/>
    </source>
</evidence>
<keyword evidence="5 9" id="KW-0297">G-protein coupled receptor</keyword>
<name>A0A3S1B437_ELYCH</name>
<comment type="similarity">
    <text evidence="9">Belongs to the G-protein coupled receptor 1 family.</text>
</comment>
<feature type="transmembrane region" description="Helical" evidence="10">
    <location>
        <begin position="116"/>
        <end position="140"/>
    </location>
</feature>
<keyword evidence="6 10" id="KW-0472">Membrane</keyword>
<dbReference type="InterPro" id="IPR017452">
    <property type="entry name" value="GPCR_Rhodpsn_7TM"/>
</dbReference>
<proteinExistence type="inferred from homology"/>
<dbReference type="InterPro" id="IPR050569">
    <property type="entry name" value="TAAR"/>
</dbReference>
<dbReference type="PROSITE" id="PS50262">
    <property type="entry name" value="G_PROTEIN_RECEP_F1_2"/>
    <property type="match status" value="1"/>
</dbReference>
<keyword evidence="3 9" id="KW-0812">Transmembrane</keyword>
<comment type="caution">
    <text evidence="12">The sequence shown here is derived from an EMBL/GenBank/DDBJ whole genome shotgun (WGS) entry which is preliminary data.</text>
</comment>
<dbReference type="EMBL" id="RQTK01000727">
    <property type="protein sequence ID" value="RUS75580.1"/>
    <property type="molecule type" value="Genomic_DNA"/>
</dbReference>
<sequence length="282" mass="30842">MEEVLTTIGSQDVQKSTVGIADTTPGFGCQDEDLFLPGSLRYILIVFGLVLMIENISMIVTIARHRKLRTNSNILVASLAFSDVLIGLLCFEMGLISEPGGVRSNIRLSEFAQRTFDTLGSGTNCGLIAISMVHLAALSVDRYLFLLWPLHYHHRVTQRRVAMAAAAIWTLGCGYTLLPIGLYAHPQYHTRCIIHNTPVEYEGAPLTCILVSCITVVSVCTFGIAKLAFGHSRKREIRNNGAVATDNDIVDGNKKATYLSRGNNGAIYTVNNIPKLSKEMVA</sequence>